<accession>A0A1Z1M4C8</accession>
<name>A0A1Z1M4C8_9FLOR</name>
<feature type="transmembrane region" description="Helical" evidence="1">
    <location>
        <begin position="6"/>
        <end position="24"/>
    </location>
</feature>
<geneLocation type="chloroplast" evidence="2"/>
<keyword evidence="2" id="KW-0934">Plastid</keyword>
<dbReference type="AlphaFoldDB" id="A0A1Z1M4C8"/>
<keyword evidence="1" id="KW-1133">Transmembrane helix</keyword>
<gene>
    <name evidence="2" type="primary">orf33</name>
</gene>
<keyword evidence="1" id="KW-0472">Membrane</keyword>
<proteinExistence type="predicted"/>
<dbReference type="EMBL" id="MF101414">
    <property type="protein sequence ID" value="ARW60634.1"/>
    <property type="molecule type" value="Genomic_DNA"/>
</dbReference>
<reference evidence="2" key="1">
    <citation type="journal article" date="2017" name="J. Phycol.">
        <title>Analysis of chloroplast genomes and a supermatrix inform reclassification of the Rhodomelaceae (Rhodophyta).</title>
        <authorList>
            <person name="Diaz-Tapia P."/>
            <person name="Maggs C.A."/>
            <person name="West J.A."/>
            <person name="Verbruggen H."/>
        </authorList>
    </citation>
    <scope>NUCLEOTIDE SEQUENCE</scope>
    <source>
        <strain evidence="2">JH1432</strain>
    </source>
</reference>
<sequence>MNHYILINVFLLSFLRYNLLKLYISLSCTKLYF</sequence>
<evidence type="ECO:0000256" key="1">
    <source>
        <dbReference type="SAM" id="Phobius"/>
    </source>
</evidence>
<protein>
    <submittedName>
        <fullName evidence="2">Uncharacterized protein</fullName>
    </submittedName>
</protein>
<keyword evidence="2" id="KW-0150">Chloroplast</keyword>
<keyword evidence="1" id="KW-0812">Transmembrane</keyword>
<organism evidence="2">
    <name type="scientific">Polysiphonia sp</name>
    <dbReference type="NCBI Taxonomy" id="1967842"/>
    <lineage>
        <taxon>Eukaryota</taxon>
        <taxon>Rhodophyta</taxon>
        <taxon>Florideophyceae</taxon>
        <taxon>Rhodymeniophycidae</taxon>
        <taxon>Ceramiales</taxon>
        <taxon>Rhodomelaceae</taxon>
        <taxon>Polysiphonioideae</taxon>
        <taxon>Polysiphonia</taxon>
    </lineage>
</organism>
<evidence type="ECO:0000313" key="2">
    <source>
        <dbReference type="EMBL" id="ARW60634.1"/>
    </source>
</evidence>